<dbReference type="InterPro" id="IPR045344">
    <property type="entry name" value="C-JID"/>
</dbReference>
<evidence type="ECO:0000259" key="4">
    <source>
        <dbReference type="Pfam" id="PF20160"/>
    </source>
</evidence>
<dbReference type="PROSITE" id="PS51450">
    <property type="entry name" value="LRR"/>
    <property type="match status" value="1"/>
</dbReference>
<keyword evidence="6" id="KW-1185">Reference proteome</keyword>
<dbReference type="InterPro" id="IPR001611">
    <property type="entry name" value="Leu-rich_rpt"/>
</dbReference>
<dbReference type="SMART" id="SM00369">
    <property type="entry name" value="LRR_TYP"/>
    <property type="match status" value="3"/>
</dbReference>
<evidence type="ECO:0000256" key="3">
    <source>
        <dbReference type="ARBA" id="ARBA00022821"/>
    </source>
</evidence>
<dbReference type="PANTHER" id="PTHR45752:SF187">
    <property type="entry name" value="LEUCINE-RICH REPEAT AND IQ DOMAIN-CONTAINING PROTEIN 4"/>
    <property type="match status" value="1"/>
</dbReference>
<keyword evidence="2" id="KW-0677">Repeat</keyword>
<sequence length="589" mass="66607">MKKLRLLILQNLVLEMRDGQTLNIEHLSKELRFLRWHEFPAKYLPSNFQRGGLVELKLWLSKHLWNNAIKPLNNLKTIDISYSTNLRKFEDFGVVPNLEKLILVACVNLSEIHPSITLLERLTILNLKACNSLQNLPTSIGGLKSLNVLNLEGCVSLTDLPEDLGMATYLEQLILEDCRNLVEIPPSIRLLERLIILNLKACIRLQNLPTSMGSLKSLKVLNLEGCVSLTNLPEDLGLLNSLEELNLRGISVEDRDLPSSIALLENLKTLSCCGGRQWNNMMNIIVGKGLSSSAGLFSLKKLKLVSCGLGNGAFPENLGCLVSLKHLNLSNNDFSHLPISFNKLSKLREIDLSYCRDLELLGPELPPGLEWVGLSYCVSLGMFLDPLMKEQCRLGCSATCVGCLKLARRQGSERTAFTLLKAHLQNRPSKRFDILLPGNEIPSWFTRTSFEPSIHLQLDPNWCNSNWMGCAFFLCAFIPSPIFDYYAMIQEVGRGFGLRPKTYRRDVVSAVGFPVDHLWLLYVPRNYMGEKWQMKNPSRLNFSFETKDLDGETLTEKYIRSCGVRLVYEQDIEAMNPISSNRIEYPFEG</sequence>
<dbReference type="Pfam" id="PF23286">
    <property type="entry name" value="LRR_13"/>
    <property type="match status" value="1"/>
</dbReference>
<dbReference type="InterPro" id="IPR032675">
    <property type="entry name" value="LRR_dom_sf"/>
</dbReference>
<gene>
    <name evidence="7" type="primary">LOC125424205</name>
</gene>
<dbReference type="InterPro" id="IPR003591">
    <property type="entry name" value="Leu-rich_rpt_typical-subtyp"/>
</dbReference>
<dbReference type="Pfam" id="PF20160">
    <property type="entry name" value="C-JID"/>
    <property type="match status" value="1"/>
</dbReference>
<dbReference type="SUPFAM" id="SSF52058">
    <property type="entry name" value="L domain-like"/>
    <property type="match status" value="1"/>
</dbReference>
<reference evidence="7" key="1">
    <citation type="submission" date="2025-08" db="UniProtKB">
        <authorList>
            <consortium name="RefSeq"/>
        </authorList>
    </citation>
    <scope>IDENTIFICATION</scope>
    <source>
        <tissue evidence="7">Seedling</tissue>
    </source>
</reference>
<dbReference type="RefSeq" id="XP_060667601.1">
    <property type="nucleotide sequence ID" value="XM_060811618.1"/>
</dbReference>
<keyword evidence="1" id="KW-0433">Leucine-rich repeat</keyword>
<keyword evidence="3" id="KW-0611">Plant defense</keyword>
<organism evidence="6 7">
    <name type="scientific">Ziziphus jujuba</name>
    <name type="common">Chinese jujube</name>
    <name type="synonym">Ziziphus sativa</name>
    <dbReference type="NCBI Taxonomy" id="326968"/>
    <lineage>
        <taxon>Eukaryota</taxon>
        <taxon>Viridiplantae</taxon>
        <taxon>Streptophyta</taxon>
        <taxon>Embryophyta</taxon>
        <taxon>Tracheophyta</taxon>
        <taxon>Spermatophyta</taxon>
        <taxon>Magnoliopsida</taxon>
        <taxon>eudicotyledons</taxon>
        <taxon>Gunneridae</taxon>
        <taxon>Pentapetalae</taxon>
        <taxon>rosids</taxon>
        <taxon>fabids</taxon>
        <taxon>Rosales</taxon>
        <taxon>Rhamnaceae</taxon>
        <taxon>Paliureae</taxon>
        <taxon>Ziziphus</taxon>
    </lineage>
</organism>
<proteinExistence type="predicted"/>
<evidence type="ECO:0000256" key="1">
    <source>
        <dbReference type="ARBA" id="ARBA00022614"/>
    </source>
</evidence>
<dbReference type="InterPro" id="IPR050715">
    <property type="entry name" value="LRR-SigEffector_domain"/>
</dbReference>
<name>A0ABM3ZSY9_ZIZJJ</name>
<accession>A0ABM3ZSY9</accession>
<dbReference type="Gene3D" id="3.80.10.10">
    <property type="entry name" value="Ribonuclease Inhibitor"/>
    <property type="match status" value="3"/>
</dbReference>
<protein>
    <submittedName>
        <fullName evidence="7">Disease resistance-like protein DSC1 isoform X1</fullName>
    </submittedName>
</protein>
<evidence type="ECO:0000313" key="6">
    <source>
        <dbReference type="Proteomes" id="UP001652623"/>
    </source>
</evidence>
<dbReference type="InterPro" id="IPR058546">
    <property type="entry name" value="RPS4B/Roq1-like_LRR"/>
</dbReference>
<dbReference type="Proteomes" id="UP001652623">
    <property type="component" value="Chromosome 9"/>
</dbReference>
<evidence type="ECO:0000313" key="7">
    <source>
        <dbReference type="RefSeq" id="XP_060667601.1"/>
    </source>
</evidence>
<feature type="domain" description="Disease resistance protein RPS4B/Roq1-like leucine-rich repeats" evidence="5">
    <location>
        <begin position="192"/>
        <end position="360"/>
    </location>
</feature>
<evidence type="ECO:0000259" key="5">
    <source>
        <dbReference type="Pfam" id="PF23286"/>
    </source>
</evidence>
<dbReference type="GeneID" id="125424205"/>
<evidence type="ECO:0000256" key="2">
    <source>
        <dbReference type="ARBA" id="ARBA00022737"/>
    </source>
</evidence>
<feature type="domain" description="C-JID" evidence="4">
    <location>
        <begin position="436"/>
        <end position="573"/>
    </location>
</feature>
<dbReference type="PANTHER" id="PTHR45752">
    <property type="entry name" value="LEUCINE-RICH REPEAT-CONTAINING"/>
    <property type="match status" value="1"/>
</dbReference>